<sequence>MSAYGTKPNMEKYGPFRARESRTPSRVAPPHVAPRPPRAAGPTVVWVAGDEVARRLERTPGPTGRPQIRRRRREDDLGHGLPEQRAPEAKPVRRRGPVEGARRRRCRGQETDVDMERGEGKDGPEEGRRRRRPDLRRSGCASDQQKGNDSDADECITEHTG</sequence>
<feature type="region of interest" description="Disordered" evidence="1">
    <location>
        <begin position="1"/>
        <end position="161"/>
    </location>
</feature>
<comment type="caution">
    <text evidence="2">The sequence shown here is derived from an EMBL/GenBank/DDBJ whole genome shotgun (WGS) entry which is preliminary data.</text>
</comment>
<dbReference type="AlphaFoldDB" id="A0A6G1D5R1"/>
<accession>A0A6G1D5R1</accession>
<evidence type="ECO:0000256" key="1">
    <source>
        <dbReference type="SAM" id="MobiDB-lite"/>
    </source>
</evidence>
<gene>
    <name evidence="2" type="ORF">E2562_022939</name>
</gene>
<evidence type="ECO:0000313" key="2">
    <source>
        <dbReference type="EMBL" id="KAF0908098.1"/>
    </source>
</evidence>
<organism evidence="2 3">
    <name type="scientific">Oryza meyeriana var. granulata</name>
    <dbReference type="NCBI Taxonomy" id="110450"/>
    <lineage>
        <taxon>Eukaryota</taxon>
        <taxon>Viridiplantae</taxon>
        <taxon>Streptophyta</taxon>
        <taxon>Embryophyta</taxon>
        <taxon>Tracheophyta</taxon>
        <taxon>Spermatophyta</taxon>
        <taxon>Magnoliopsida</taxon>
        <taxon>Liliopsida</taxon>
        <taxon>Poales</taxon>
        <taxon>Poaceae</taxon>
        <taxon>BOP clade</taxon>
        <taxon>Oryzoideae</taxon>
        <taxon>Oryzeae</taxon>
        <taxon>Oryzinae</taxon>
        <taxon>Oryza</taxon>
        <taxon>Oryza meyeriana</taxon>
    </lineage>
</organism>
<proteinExistence type="predicted"/>
<evidence type="ECO:0000313" key="3">
    <source>
        <dbReference type="Proteomes" id="UP000479710"/>
    </source>
</evidence>
<keyword evidence="3" id="KW-1185">Reference proteome</keyword>
<reference evidence="2 3" key="1">
    <citation type="submission" date="2019-11" db="EMBL/GenBank/DDBJ databases">
        <title>Whole genome sequence of Oryza granulata.</title>
        <authorList>
            <person name="Li W."/>
        </authorList>
    </citation>
    <scope>NUCLEOTIDE SEQUENCE [LARGE SCALE GENOMIC DNA]</scope>
    <source>
        <strain evidence="3">cv. Menghai</strain>
        <tissue evidence="2">Leaf</tissue>
    </source>
</reference>
<dbReference type="EMBL" id="SPHZ02000007">
    <property type="protein sequence ID" value="KAF0908098.1"/>
    <property type="molecule type" value="Genomic_DNA"/>
</dbReference>
<feature type="compositionally biased region" description="Basic and acidic residues" evidence="1">
    <location>
        <begin position="85"/>
        <end position="128"/>
    </location>
</feature>
<name>A0A6G1D5R1_9ORYZ</name>
<protein>
    <submittedName>
        <fullName evidence="2">Uncharacterized protein</fullName>
    </submittedName>
</protein>
<dbReference type="Proteomes" id="UP000479710">
    <property type="component" value="Unassembled WGS sequence"/>
</dbReference>